<name>A0A218P9M5_9EURY</name>
<protein>
    <submittedName>
        <fullName evidence="2">Uncharacterized protein</fullName>
    </submittedName>
</protein>
<accession>A0A218P9M5</accession>
<proteinExistence type="predicted"/>
<feature type="transmembrane region" description="Helical" evidence="1">
    <location>
        <begin position="45"/>
        <end position="64"/>
    </location>
</feature>
<keyword evidence="1" id="KW-0472">Membrane</keyword>
<feature type="transmembrane region" description="Helical" evidence="1">
    <location>
        <begin position="12"/>
        <end position="33"/>
    </location>
</feature>
<dbReference type="EMBL" id="CP015102">
    <property type="protein sequence ID" value="ASJ07486.1"/>
    <property type="molecule type" value="Genomic_DNA"/>
</dbReference>
<dbReference type="OrthoDB" id="86175at2157"/>
<gene>
    <name evidence="2" type="ORF">A3L08_09235</name>
</gene>
<evidence type="ECO:0000313" key="2">
    <source>
        <dbReference type="EMBL" id="ASJ07486.1"/>
    </source>
</evidence>
<dbReference type="Proteomes" id="UP000197418">
    <property type="component" value="Chromosome"/>
</dbReference>
<keyword evidence="1" id="KW-1133">Transmembrane helix</keyword>
<evidence type="ECO:0000256" key="1">
    <source>
        <dbReference type="SAM" id="Phobius"/>
    </source>
</evidence>
<organism evidence="2 3">
    <name type="scientific">Thermococcus pacificus</name>
    <dbReference type="NCBI Taxonomy" id="71998"/>
    <lineage>
        <taxon>Archaea</taxon>
        <taxon>Methanobacteriati</taxon>
        <taxon>Methanobacteriota</taxon>
        <taxon>Thermococci</taxon>
        <taxon>Thermococcales</taxon>
        <taxon>Thermococcaceae</taxon>
        <taxon>Thermococcus</taxon>
    </lineage>
</organism>
<keyword evidence="3" id="KW-1185">Reference proteome</keyword>
<dbReference type="AlphaFoldDB" id="A0A218P9M5"/>
<dbReference type="RefSeq" id="WP_088854729.1">
    <property type="nucleotide sequence ID" value="NZ_CP015102.1"/>
</dbReference>
<sequence length="88" mass="10451">MDERTSRLIEYTAEALLVSWLSYLFFYQNYLLYRWHRGLPLPSKTPFIIAGIIVGALLFLYEWFKFERELEKKHRTASESAAPDVSMD</sequence>
<evidence type="ECO:0000313" key="3">
    <source>
        <dbReference type="Proteomes" id="UP000197418"/>
    </source>
</evidence>
<reference evidence="2 3" key="1">
    <citation type="submission" date="2016-04" db="EMBL/GenBank/DDBJ databases">
        <title>Complete genome sequence of Thermococcus pacificus type strain P4.</title>
        <authorList>
            <person name="Oger P.M."/>
        </authorList>
    </citation>
    <scope>NUCLEOTIDE SEQUENCE [LARGE SCALE GENOMIC DNA]</scope>
    <source>
        <strain evidence="2 3">P-4</strain>
    </source>
</reference>
<keyword evidence="1" id="KW-0812">Transmembrane</keyword>
<dbReference type="GeneID" id="33316453"/>
<dbReference type="KEGG" id="tpaf:A3L08_09235"/>